<accession>A0A9P7QBC7</accession>
<dbReference type="Proteomes" id="UP000707071">
    <property type="component" value="Unassembled WGS sequence"/>
</dbReference>
<feature type="region of interest" description="Disordered" evidence="2">
    <location>
        <begin position="1"/>
        <end position="108"/>
    </location>
</feature>
<feature type="compositionally biased region" description="Polar residues" evidence="2">
    <location>
        <begin position="273"/>
        <end position="283"/>
    </location>
</feature>
<reference evidence="3 4" key="1">
    <citation type="journal article" date="2020" name="bioRxiv">
        <title>Whole genome comparisons of ergot fungi reveals the divergence and evolution of species within the genus Claviceps are the result of varying mechanisms driving genome evolution and host range expansion.</title>
        <authorList>
            <person name="Wyka S.A."/>
            <person name="Mondo S.J."/>
            <person name="Liu M."/>
            <person name="Dettman J."/>
            <person name="Nalam V."/>
            <person name="Broders K.D."/>
        </authorList>
    </citation>
    <scope>NUCLEOTIDE SEQUENCE [LARGE SCALE GENOMIC DNA]</scope>
    <source>
        <strain evidence="3 4">Clav52</strain>
    </source>
</reference>
<organism evidence="3 4">
    <name type="scientific">Claviceps aff. purpurea</name>
    <dbReference type="NCBI Taxonomy" id="1967640"/>
    <lineage>
        <taxon>Eukaryota</taxon>
        <taxon>Fungi</taxon>
        <taxon>Dikarya</taxon>
        <taxon>Ascomycota</taxon>
        <taxon>Pezizomycotina</taxon>
        <taxon>Sordariomycetes</taxon>
        <taxon>Hypocreomycetidae</taxon>
        <taxon>Hypocreales</taxon>
        <taxon>Clavicipitaceae</taxon>
        <taxon>Claviceps</taxon>
    </lineage>
</organism>
<feature type="region of interest" description="Disordered" evidence="2">
    <location>
        <begin position="401"/>
        <end position="452"/>
    </location>
</feature>
<sequence length="1285" mass="139947">MESREVTDQAKEEWDNSKASRSGKQVERDIQHGGDSQPPRPPNWRRLQRTRTVGASDAIRSRQGRRRQRDGSVSDDDESERPCKVAKVARSPTISQEPDSSVASLSYADSVVHSTSEIDGPGDLDQRDLDPVGNQRLMIQLPKKPLFDPAEYSSYSSQHNTQASGLSSQSIAELESQDDCLFVASQLSRQTIPDSQEPSGQTWSVDLQSSVHSARETWISSQVDNRHYPTVKLQQNELHPGNSSSCLLEARAHSIGHSSVSGLSNGPDIPSHQPHQPKSFSGTSQDFHLTAFADKLNFEASTPGIGSELSIVPDSNAAPAFLSQPPLPFSFPIPESSSSVLQGSPDASVVDEFISSLGQVSASASSAADYLTESQDAQILHITPFVSHVSAFTVSHDTEQGGNPLVTLQQASTGSSQPSSSVSVVTHDKMGSSRAARTPSKPTPSKPARLSSAVDELSQIFALDDDSDDMPESPGSPDFKTALADVFASSCKAEPFGPDVQASHVQQQQSQPYSLAAQSEQAKFKSPPKSPPSAVQSLQGMVDMIFHRPDLPVSDPVLPDATNHEGPSTVSLADISNPQSLMPSLLAQDELSSIGLLRSEYHSSAAAASGHVSPLETDEESDDDDDDSDSSSSQEAVALKHTITLPFQASIRPLYDDTLLEYKEEITQYGNVFSSEEYIEPEEALVHKIDQVLDGLRNICDYPPDVTGSAIETLPSNQLIKYCCDGNGKFNFLFELLQGLTKDTRILIVARSVELLKLLYRLAEALGIECIYGDLGLSFKPESGISIARITLILPDRDVDEDDFDLVIGYDYSFGSSVVGLRLEPEIPGARSPMVLTLVTTHSIEHIDLHIPGDLTLLERKNALVSCIVRARQLVKDPNRGCPEPHEVASLFVEYLNGLTEDVIWEPAPLPEDILDIYFHSQSRSQIPATDAPEVLDIVRKRKLDDQDDSDDEGAKRPRISSSKQPTVGSDDAPVPDDVRALLDSVKPKTMDSTAATSFTGVVSVPVAVLQALAEQVSELRRQVDTADTDTLYKSLISALDTRIREYERTSAKIYSSHRAALEDRSTFERQAQTAEAALQTAKEASQKHTEKSQKKIAGLEATITRLTAGPGASKETPLSKTQKLLEEAQEKAQTLERRLEIANKDADYARSLYQDATATSGALRGENASLKEQVTDLARKTEDTLGKVHAIQADTAIKHYLVQISDLKSQLRERDLELEHTKDELRLLKRARRETRQVSVPRSPRLGMMSPRTGRVSYGGAGEGASASRGGSPANGRWKNHLRD</sequence>
<keyword evidence="4" id="KW-1185">Reference proteome</keyword>
<feature type="coiled-coil region" evidence="1">
    <location>
        <begin position="1119"/>
        <end position="1146"/>
    </location>
</feature>
<feature type="compositionally biased region" description="Low complexity" evidence="2">
    <location>
        <begin position="409"/>
        <end position="425"/>
    </location>
</feature>
<evidence type="ECO:0008006" key="5">
    <source>
        <dbReference type="Google" id="ProtNLM"/>
    </source>
</evidence>
<feature type="compositionally biased region" description="Low complexity" evidence="2">
    <location>
        <begin position="501"/>
        <end position="527"/>
    </location>
</feature>
<evidence type="ECO:0000313" key="4">
    <source>
        <dbReference type="Proteomes" id="UP000707071"/>
    </source>
</evidence>
<feature type="region of interest" description="Disordered" evidence="2">
    <location>
        <begin position="607"/>
        <end position="635"/>
    </location>
</feature>
<evidence type="ECO:0000313" key="3">
    <source>
        <dbReference type="EMBL" id="KAG6285882.1"/>
    </source>
</evidence>
<evidence type="ECO:0000256" key="1">
    <source>
        <dbReference type="SAM" id="Coils"/>
    </source>
</evidence>
<proteinExistence type="predicted"/>
<feature type="compositionally biased region" description="Low complexity" evidence="2">
    <location>
        <begin position="1265"/>
        <end position="1277"/>
    </location>
</feature>
<feature type="region of interest" description="Disordered" evidence="2">
    <location>
        <begin position="553"/>
        <end position="574"/>
    </location>
</feature>
<comment type="caution">
    <text evidence="3">The sequence shown here is derived from an EMBL/GenBank/DDBJ whole genome shotgun (WGS) entry which is preliminary data.</text>
</comment>
<protein>
    <recommendedName>
        <fullName evidence="5">HDA1 complex subunit</fullName>
    </recommendedName>
</protein>
<feature type="compositionally biased region" description="Polar residues" evidence="2">
    <location>
        <begin position="565"/>
        <end position="574"/>
    </location>
</feature>
<gene>
    <name evidence="3" type="ORF">E4U09_007028</name>
</gene>
<feature type="compositionally biased region" description="Polar residues" evidence="2">
    <location>
        <begin position="92"/>
        <end position="104"/>
    </location>
</feature>
<feature type="region of interest" description="Disordered" evidence="2">
    <location>
        <begin position="941"/>
        <end position="978"/>
    </location>
</feature>
<dbReference type="EMBL" id="SRRH01000680">
    <property type="protein sequence ID" value="KAG6285882.1"/>
    <property type="molecule type" value="Genomic_DNA"/>
</dbReference>
<keyword evidence="1" id="KW-0175">Coiled coil</keyword>
<evidence type="ECO:0000256" key="2">
    <source>
        <dbReference type="SAM" id="MobiDB-lite"/>
    </source>
</evidence>
<feature type="coiled-coil region" evidence="1">
    <location>
        <begin position="1065"/>
        <end position="1092"/>
    </location>
</feature>
<feature type="region of interest" description="Disordered" evidence="2">
    <location>
        <begin position="257"/>
        <end position="283"/>
    </location>
</feature>
<feature type="compositionally biased region" description="Basic and acidic residues" evidence="2">
    <location>
        <begin position="1"/>
        <end position="32"/>
    </location>
</feature>
<name>A0A9P7QBC7_9HYPO</name>
<feature type="compositionally biased region" description="Acidic residues" evidence="2">
    <location>
        <begin position="616"/>
        <end position="629"/>
    </location>
</feature>
<feature type="region of interest" description="Disordered" evidence="2">
    <location>
        <begin position="498"/>
        <end position="536"/>
    </location>
</feature>
<feature type="region of interest" description="Disordered" evidence="2">
    <location>
        <begin position="1234"/>
        <end position="1285"/>
    </location>
</feature>